<dbReference type="HOGENOM" id="CLU_006842_0_3_1"/>
<reference evidence="3 5" key="4">
    <citation type="journal article" date="2002" name="Genome Biol.">
        <title>The transposable elements of the Drosophila melanogaster euchromatin: a genomics perspective.</title>
        <authorList>
            <person name="Kaminker J.S."/>
            <person name="Bergman C.M."/>
            <person name="Kronmiller B."/>
            <person name="Carlson J."/>
            <person name="Svirskas R."/>
            <person name="Patel S."/>
            <person name="Frise E."/>
            <person name="Wheeler D.A."/>
            <person name="Lewis S.E."/>
            <person name="Rubin G.M."/>
            <person name="Ashburner M."/>
            <person name="Celniker S.E."/>
        </authorList>
    </citation>
    <scope>NUCLEOTIDE SEQUENCE [LARGE SCALE GENOMIC DNA]</scope>
    <source>
        <strain evidence="5">Berkeley</strain>
    </source>
</reference>
<dbReference type="PANTHER" id="PTHR24260">
    <property type="match status" value="1"/>
</dbReference>
<dbReference type="EMBL" id="AE014297">
    <property type="protein sequence ID" value="ABW08790.1"/>
    <property type="molecule type" value="Genomic_DNA"/>
</dbReference>
<dbReference type="AlphaFoldDB" id="A8JRE8"/>
<evidence type="ECO:0000313" key="3">
    <source>
        <dbReference type="EMBL" id="ABW08790.1"/>
    </source>
</evidence>
<dbReference type="SMART" id="SM00020">
    <property type="entry name" value="Tryp_SPc"/>
    <property type="match status" value="1"/>
</dbReference>
<dbReference type="VEuPathDB" id="VectorBase:FBgn0085465"/>
<sequence>MNFASCLAVLSWMLANQGSAQLLDQNCAEVSRLSNDIIFSRPWMALVLLPNKTCSGALIHKYFVITSASCVFNQERAIVRLGQLSIKQEHIVSYSSDDYHVQSAYIHRFYEKSNFEHDIALLELQNDVLYKAHIRPICLWLDKSDIDTQMFKRYETFRWGIDEKYILPAAKTSKIKHISQVKCENAFKLYPQNSHICAGYKNKSKCVETGSPLFKKIRYYTKIRYTLFGIQSYGESRTCLYTDVTKYIDWIMGVIQNVNVIVSNGENSYA</sequence>
<reference evidence="3 5" key="11">
    <citation type="journal article" date="2015" name="Genome Res.">
        <title>The Release 6 reference sequence of the Drosophila melanogaster genome.</title>
        <authorList>
            <person name="Hoskins R.A."/>
            <person name="Carlson J.W."/>
            <person name="Wan K.H."/>
            <person name="Park S."/>
            <person name="Mendez I."/>
            <person name="Galle S.E."/>
            <person name="Booth B.W."/>
            <person name="Pfeiffer B.D."/>
            <person name="George R.A."/>
            <person name="Svirskas R."/>
            <person name="Krzywinski M."/>
            <person name="Schein J."/>
            <person name="Accardo M.C."/>
            <person name="Damia E."/>
            <person name="Messina G."/>
            <person name="Mendez-Lago M."/>
            <person name="de Pablos B."/>
            <person name="Demakova O.V."/>
            <person name="Andreyeva E.N."/>
            <person name="Boldyreva L.V."/>
            <person name="Marra M."/>
            <person name="Carvalho A.B."/>
            <person name="Dimitri P."/>
            <person name="Villasante A."/>
            <person name="Zhimulev I.F."/>
            <person name="Rubin G.M."/>
            <person name="Karpen G.H."/>
            <person name="Celniker S.E."/>
        </authorList>
    </citation>
    <scope>NUCLEOTIDE SEQUENCE [LARGE SCALE GENOMIC DNA]</scope>
    <source>
        <strain evidence="5">Berkeley</strain>
    </source>
</reference>
<dbReference type="GeneID" id="5740743"/>
<evidence type="ECO:0000259" key="2">
    <source>
        <dbReference type="PROSITE" id="PS50240"/>
    </source>
</evidence>
<feature type="signal peptide" evidence="1">
    <location>
        <begin position="1"/>
        <end position="20"/>
    </location>
</feature>
<dbReference type="Proteomes" id="UP000000803">
    <property type="component" value="Chromosome 3R"/>
</dbReference>
<reference evidence="3 5" key="3">
    <citation type="journal article" date="2002" name="Genome Biol.">
        <title>Annotation of the Drosophila melanogaster euchromatic genome: a systematic review.</title>
        <authorList>
            <person name="Misra S."/>
            <person name="Crosby M.A."/>
            <person name="Mungall C.J."/>
            <person name="Matthews B.B."/>
            <person name="Campbell K.S."/>
            <person name="Hradecky P."/>
            <person name="Huang Y."/>
            <person name="Kaminker J.S."/>
            <person name="Millburn G.H."/>
            <person name="Prochnik S.E."/>
            <person name="Smith C.D."/>
            <person name="Tupy J.L."/>
            <person name="Whitfied E.J."/>
            <person name="Bayraktaroglu L."/>
            <person name="Berman B.P."/>
            <person name="Bettencourt B.R."/>
            <person name="Celniker S.E."/>
            <person name="de Grey A.D."/>
            <person name="Drysdale R.A."/>
            <person name="Harris N.L."/>
            <person name="Richter J."/>
            <person name="Russo S."/>
            <person name="Schroeder A.J."/>
            <person name="Shu S.Q."/>
            <person name="Stapleton M."/>
            <person name="Yamada C."/>
            <person name="Ashburner M."/>
            <person name="Gelbart W.M."/>
            <person name="Rubin G.M."/>
            <person name="Lewis S.E."/>
        </authorList>
    </citation>
    <scope>GENOME REANNOTATION</scope>
    <source>
        <strain evidence="5">Berkeley</strain>
    </source>
</reference>
<dbReference type="KEGG" id="dme:Dmel_CG34436"/>
<dbReference type="OMA" id="HYLFHES"/>
<dbReference type="InterPro" id="IPR009003">
    <property type="entry name" value="Peptidase_S1_PA"/>
</dbReference>
<dbReference type="PhylomeDB" id="A8JRE8"/>
<dbReference type="Gene3D" id="2.40.10.10">
    <property type="entry name" value="Trypsin-like serine proteases"/>
    <property type="match status" value="2"/>
</dbReference>
<dbReference type="PROSITE" id="PS50240">
    <property type="entry name" value="TRYPSIN_DOM"/>
    <property type="match status" value="1"/>
</dbReference>
<evidence type="ECO:0000256" key="1">
    <source>
        <dbReference type="SAM" id="SignalP"/>
    </source>
</evidence>
<dbReference type="RefSeq" id="NP_001097954.1">
    <property type="nucleotide sequence ID" value="NM_001104484.2"/>
</dbReference>
<dbReference type="BioGRID-ORCS" id="5740743">
    <property type="hits" value="0 hits in 1 CRISPR screen"/>
</dbReference>
<protein>
    <recommendedName>
        <fullName evidence="2">Peptidase S1 domain-containing protein</fullName>
    </recommendedName>
</protein>
<evidence type="ECO:0000313" key="5">
    <source>
        <dbReference type="Proteomes" id="UP000000803"/>
    </source>
</evidence>
<organism evidence="3 5">
    <name type="scientific">Drosophila melanogaster</name>
    <name type="common">Fruit fly</name>
    <dbReference type="NCBI Taxonomy" id="7227"/>
    <lineage>
        <taxon>Eukaryota</taxon>
        <taxon>Metazoa</taxon>
        <taxon>Ecdysozoa</taxon>
        <taxon>Arthropoda</taxon>
        <taxon>Hexapoda</taxon>
        <taxon>Insecta</taxon>
        <taxon>Pterygota</taxon>
        <taxon>Neoptera</taxon>
        <taxon>Endopterygota</taxon>
        <taxon>Diptera</taxon>
        <taxon>Brachycera</taxon>
        <taxon>Muscomorpha</taxon>
        <taxon>Ephydroidea</taxon>
        <taxon>Drosophilidae</taxon>
        <taxon>Drosophila</taxon>
        <taxon>Sophophora</taxon>
    </lineage>
</organism>
<gene>
    <name evidence="3" type="primary">Dmel\CG34436</name>
    <name evidence="3" type="synonym">CG16918</name>
    <name evidence="3" type="synonym">SPH201</name>
    <name evidence="3" type="synonym">SPH201a</name>
    <name evidence="3 4" type="ORF">CG34436</name>
    <name evidence="3" type="ORF">Dmel_CG34436</name>
</gene>
<dbReference type="InterPro" id="IPR051333">
    <property type="entry name" value="CLIP_Serine_Protease"/>
</dbReference>
<dbReference type="InterPro" id="IPR043504">
    <property type="entry name" value="Peptidase_S1_PA_chymotrypsin"/>
</dbReference>
<keyword evidence="1" id="KW-0732">Signal</keyword>
<reference evidence="3 5" key="6">
    <citation type="journal article" date="2005" name="PLoS Comput. Biol.">
        <title>Combined evidence annotation of transposable elements in genome sequences.</title>
        <authorList>
            <person name="Quesneville H."/>
            <person name="Bergman C.M."/>
            <person name="Andrieu O."/>
            <person name="Autard D."/>
            <person name="Nouaud D."/>
            <person name="Ashburner M."/>
            <person name="Anxolabehere D."/>
        </authorList>
    </citation>
    <scope>NUCLEOTIDE SEQUENCE [LARGE SCALE GENOMIC DNA]</scope>
    <source>
        <strain evidence="5">Berkeley</strain>
    </source>
</reference>
<evidence type="ECO:0000313" key="4">
    <source>
        <dbReference type="FlyBase" id="FBgn0085465"/>
    </source>
</evidence>
<reference evidence="3 5" key="5">
    <citation type="journal article" date="2002" name="Genome Biol.">
        <title>Heterochromatic sequences in a Drosophila whole-genome shotgun assembly.</title>
        <authorList>
            <person name="Hoskins R.A."/>
            <person name="Smith C.D."/>
            <person name="Carlson J.W."/>
            <person name="Carvalho A.B."/>
            <person name="Halpern A."/>
            <person name="Kaminker J.S."/>
            <person name="Kennedy C."/>
            <person name="Mungall C.J."/>
            <person name="Sullivan B.A."/>
            <person name="Sutton G.G."/>
            <person name="Yasuhara J.C."/>
            <person name="Wakimoto B.T."/>
            <person name="Myers E.W."/>
            <person name="Celniker S.E."/>
            <person name="Rubin G.M."/>
            <person name="Karpen G.H."/>
        </authorList>
    </citation>
    <scope>NUCLEOTIDE SEQUENCE [LARGE SCALE GENOMIC DNA]</scope>
    <source>
        <strain evidence="5">Berkeley</strain>
    </source>
</reference>
<dbReference type="GO" id="GO:0006508">
    <property type="term" value="P:proteolysis"/>
    <property type="evidence" value="ECO:0007669"/>
    <property type="project" value="InterPro"/>
</dbReference>
<name>A8JRE8_DROME</name>
<reference evidence="3 5" key="1">
    <citation type="journal article" date="2000" name="Science">
        <title>The genome sequence of Drosophila melanogaster.</title>
        <authorList>
            <person name="Adams M.D."/>
            <person name="Celniker S.E."/>
            <person name="Holt R.A."/>
            <person name="Evans C.A."/>
            <person name="Gocayne J.D."/>
            <person name="Amanatides P.G."/>
            <person name="Scherer S.E."/>
            <person name="Li P.W."/>
            <person name="Hoskins R.A."/>
            <person name="Galle R.F."/>
            <person name="George R.A."/>
            <person name="Lewis S.E."/>
            <person name="Richards S."/>
            <person name="Ashburner M."/>
            <person name="Henderson S.N."/>
            <person name="Sutton G.G."/>
            <person name="Wortman J.R."/>
            <person name="Yandell M.D."/>
            <person name="Zhang Q."/>
            <person name="Chen L.X."/>
            <person name="Brandon R.C."/>
            <person name="Rogers Y.H."/>
            <person name="Blazej R.G."/>
            <person name="Champe M."/>
            <person name="Pfeiffer B.D."/>
            <person name="Wan K.H."/>
            <person name="Doyle C."/>
            <person name="Baxter E.G."/>
            <person name="Helt G."/>
            <person name="Nelson C.R."/>
            <person name="Gabor G.L."/>
            <person name="Abril J.F."/>
            <person name="Agbayani A."/>
            <person name="An H.J."/>
            <person name="Andrews-Pfannkoch C."/>
            <person name="Baldwin D."/>
            <person name="Ballew R.M."/>
            <person name="Basu A."/>
            <person name="Baxendale J."/>
            <person name="Bayraktaroglu L."/>
            <person name="Beasley E.M."/>
            <person name="Beeson K.Y."/>
            <person name="Benos P.V."/>
            <person name="Berman B.P."/>
            <person name="Bhandari D."/>
            <person name="Bolshakov S."/>
            <person name="Borkova D."/>
            <person name="Botchan M.R."/>
            <person name="Bouck J."/>
            <person name="Brokstein P."/>
            <person name="Brottier P."/>
            <person name="Burtis K.C."/>
            <person name="Busam D.A."/>
            <person name="Butler H."/>
            <person name="Cadieu E."/>
            <person name="Center A."/>
            <person name="Chandra I."/>
            <person name="Cherry J.M."/>
            <person name="Cawley S."/>
            <person name="Dahlke C."/>
            <person name="Davenport L.B."/>
            <person name="Davies P."/>
            <person name="de Pablos B."/>
            <person name="Delcher A."/>
            <person name="Deng Z."/>
            <person name="Mays A.D."/>
            <person name="Dew I."/>
            <person name="Dietz S.M."/>
            <person name="Dodson K."/>
            <person name="Doup L.E."/>
            <person name="Downes M."/>
            <person name="Dugan-Rocha S."/>
            <person name="Dunkov B.C."/>
            <person name="Dunn P."/>
            <person name="Durbin K.J."/>
            <person name="Evangelista C.C."/>
            <person name="Ferraz C."/>
            <person name="Ferriera S."/>
            <person name="Fleischmann W."/>
            <person name="Fosler C."/>
            <person name="Gabrielian A.E."/>
            <person name="Garg N.S."/>
            <person name="Gelbart W.M."/>
            <person name="Glasser K."/>
            <person name="Glodek A."/>
            <person name="Gong F."/>
            <person name="Gorrell J.H."/>
            <person name="Gu Z."/>
            <person name="Guan P."/>
            <person name="Harris M."/>
            <person name="Harris N.L."/>
            <person name="Harvey D."/>
            <person name="Heiman T.J."/>
            <person name="Hernandez J.R."/>
            <person name="Houck J."/>
            <person name="Hostin D."/>
            <person name="Houston K.A."/>
            <person name="Howland T.J."/>
            <person name="Wei M.H."/>
            <person name="Ibegwam C."/>
            <person name="Jalali M."/>
            <person name="Kalush F."/>
            <person name="Karpen G.H."/>
            <person name="Ke Z."/>
            <person name="Kennison J.A."/>
            <person name="Ketchum K.A."/>
            <person name="Kimmel B.E."/>
            <person name="Kodira C.D."/>
            <person name="Kraft C."/>
            <person name="Kravitz S."/>
            <person name="Kulp D."/>
            <person name="Lai Z."/>
            <person name="Lasko P."/>
            <person name="Lei Y."/>
            <person name="Levitsky A.A."/>
            <person name="Li J."/>
            <person name="Li Z."/>
            <person name="Liang Y."/>
            <person name="Lin X."/>
            <person name="Liu X."/>
            <person name="Mattei B."/>
            <person name="McIntosh T.C."/>
            <person name="McLeod M.P."/>
            <person name="McPherson D."/>
            <person name="Merkulov G."/>
            <person name="Milshina N.V."/>
            <person name="Mobarry C."/>
            <person name="Morris J."/>
            <person name="Moshrefi A."/>
            <person name="Mount S.M."/>
            <person name="Moy M."/>
            <person name="Murphy B."/>
            <person name="Murphy L."/>
            <person name="Muzny D.M."/>
            <person name="Nelson D.L."/>
            <person name="Nelson D.R."/>
            <person name="Nelson K.A."/>
            <person name="Nixon K."/>
            <person name="Nusskern D.R."/>
            <person name="Pacleb J.M."/>
            <person name="Palazzolo M."/>
            <person name="Pittman G.S."/>
            <person name="Pan S."/>
            <person name="Pollard J."/>
            <person name="Puri V."/>
            <person name="Reese M.G."/>
            <person name="Reinert K."/>
            <person name="Remington K."/>
            <person name="Saunders R.D."/>
            <person name="Scheeler F."/>
            <person name="Shen H."/>
            <person name="Shue B.C."/>
            <person name="Siden-Kiamos I."/>
            <person name="Simpson M."/>
            <person name="Skupski M.P."/>
            <person name="Smith T."/>
            <person name="Spier E."/>
            <person name="Spradling A.C."/>
            <person name="Stapleton M."/>
            <person name="Strong R."/>
            <person name="Sun E."/>
            <person name="Svirskas R."/>
            <person name="Tector C."/>
            <person name="Turner R."/>
            <person name="Venter E."/>
            <person name="Wang A.H."/>
            <person name="Wang X."/>
            <person name="Wang Z.Y."/>
            <person name="Wassarman D.A."/>
            <person name="Weinstock G.M."/>
            <person name="Weissenbach J."/>
            <person name="Williams S.M."/>
            <person name="WoodageT"/>
            <person name="Worley K.C."/>
            <person name="Wu D."/>
            <person name="Yang S."/>
            <person name="Yao Q.A."/>
            <person name="Ye J."/>
            <person name="Yeh R.F."/>
            <person name="Zaveri J.S."/>
            <person name="Zhan M."/>
            <person name="Zhang G."/>
            <person name="Zhao Q."/>
            <person name="Zheng L."/>
            <person name="Zheng X.H."/>
            <person name="Zhong F.N."/>
            <person name="Zhong W."/>
            <person name="Zhou X."/>
            <person name="Zhu S."/>
            <person name="Zhu X."/>
            <person name="Smith H.O."/>
            <person name="Gibbs R.A."/>
            <person name="Myers E.W."/>
            <person name="Rubin G.M."/>
            <person name="Venter J.C."/>
        </authorList>
    </citation>
    <scope>NUCLEOTIDE SEQUENCE [LARGE SCALE GENOMIC DNA]</scope>
    <source>
        <strain evidence="5">Berkeley</strain>
    </source>
</reference>
<dbReference type="AGR" id="FB:FBgn0085465"/>
<dbReference type="eggNOG" id="KOG3627">
    <property type="taxonomic scope" value="Eukaryota"/>
</dbReference>
<dbReference type="SUPFAM" id="SSF50494">
    <property type="entry name" value="Trypsin-like serine proteases"/>
    <property type="match status" value="1"/>
</dbReference>
<feature type="domain" description="Peptidase S1" evidence="2">
    <location>
        <begin position="40"/>
        <end position="256"/>
    </location>
</feature>
<keyword evidence="5" id="KW-1185">Reference proteome</keyword>
<feature type="chain" id="PRO_5002724509" description="Peptidase S1 domain-containing protein" evidence="1">
    <location>
        <begin position="21"/>
        <end position="270"/>
    </location>
</feature>
<dbReference type="Bgee" id="FBgn0085465">
    <property type="expression patterns" value="Expressed in arthropod fat body and 12 other cell types or tissues"/>
</dbReference>
<dbReference type="STRING" id="7227.FBpp0111649"/>
<dbReference type="PaxDb" id="7227-FBpp0111649"/>
<proteinExistence type="predicted"/>
<reference evidence="3 5" key="8">
    <citation type="journal article" date="2007" name="Science">
        <title>Sequence finishing and mapping of Drosophila melanogaster heterochromatin.</title>
        <authorList>
            <person name="Hoskins R.A."/>
            <person name="Carlson J.W."/>
            <person name="Kennedy C."/>
            <person name="Acevedo D."/>
            <person name="Evans-Holm M."/>
            <person name="Frise E."/>
            <person name="Wan K.H."/>
            <person name="Park S."/>
            <person name="Mendez-Lago M."/>
            <person name="Rossi F."/>
            <person name="Villasante A."/>
            <person name="Dimitri P."/>
            <person name="Karpen G.H."/>
            <person name="Celniker S.E."/>
        </authorList>
    </citation>
    <scope>NUCLEOTIDE SEQUENCE [LARGE SCALE GENOMIC DNA]</scope>
    <source>
        <strain evidence="5">Berkeley</strain>
    </source>
</reference>
<dbReference type="Pfam" id="PF00089">
    <property type="entry name" value="Trypsin"/>
    <property type="match status" value="1"/>
</dbReference>
<reference evidence="3 5" key="9">
    <citation type="journal article" date="2015" name="G3 (Bethesda)">
        <title>Gene Model Annotations for Drosophila melanogaster: Impact of High-Throughput Data.</title>
        <authorList>
            <consortium name="FlyBase Consortium"/>
            <person name="Matthews B.B."/>
            <person name="Dos Santos G."/>
            <person name="Crosby M.A."/>
            <person name="Emmert D.B."/>
            <person name="St Pierre S.E."/>
            <person name="Gramates L.S."/>
            <person name="Zhou P."/>
            <person name="Schroeder A.J."/>
            <person name="Falls K."/>
            <person name="Strelets V."/>
            <person name="Russo S.M."/>
            <person name="Gelbart W.M."/>
            <person name="null"/>
        </authorList>
    </citation>
    <scope>NUCLEOTIDE SEQUENCE [LARGE SCALE GENOMIC DNA]</scope>
    <source>
        <strain evidence="5">Berkeley</strain>
    </source>
</reference>
<dbReference type="PANTHER" id="PTHR24260:SF147">
    <property type="entry name" value="EG:BACR7A4.3 PROTEIN-RELATED"/>
    <property type="match status" value="1"/>
</dbReference>
<dbReference type="FlyBase" id="FBgn0085465">
    <property type="gene designation" value="CG34436"/>
</dbReference>
<dbReference type="InParanoid" id="A8JRE8"/>
<dbReference type="OrthoDB" id="7863612at2759"/>
<dbReference type="SMR" id="A8JRE8"/>
<dbReference type="InterPro" id="IPR001254">
    <property type="entry name" value="Trypsin_dom"/>
</dbReference>
<accession>A8JRE8</accession>
<reference evidence="3 5" key="2">
    <citation type="journal article" date="2002" name="Genome Biol.">
        <title>Finishing a whole-genome shotgun: release 3 of the Drosophila melanogaster euchromatic genome sequence.</title>
        <authorList>
            <person name="Celniker S.E."/>
            <person name="Wheeler D.A."/>
            <person name="Kronmiller B."/>
            <person name="Carlson J.W."/>
            <person name="Halpern A."/>
            <person name="Patel S."/>
            <person name="Adams M."/>
            <person name="Champe M."/>
            <person name="Dugan S.P."/>
            <person name="Frise E."/>
            <person name="Hodgson A."/>
            <person name="George R.A."/>
            <person name="Hoskins R.A."/>
            <person name="Laverty T."/>
            <person name="Muzny D.M."/>
            <person name="Nelson C.R."/>
            <person name="Pacleb J.M."/>
            <person name="Park S."/>
            <person name="Pfeiffer B.D."/>
            <person name="Richards S."/>
            <person name="Sodergren E.J."/>
            <person name="Svirskas R."/>
            <person name="Tabor P.E."/>
            <person name="Wan K."/>
            <person name="Stapleton M."/>
            <person name="Sutton G.G."/>
            <person name="Venter C."/>
            <person name="Weinstock G."/>
            <person name="Scherer S.E."/>
            <person name="Myers E.W."/>
            <person name="Gibbs R.A."/>
            <person name="Rubin G.M."/>
        </authorList>
    </citation>
    <scope>NUCLEOTIDE SEQUENCE [LARGE SCALE GENOMIC DNA]</scope>
    <source>
        <strain evidence="5">Berkeley</strain>
    </source>
</reference>
<reference evidence="3 5" key="10">
    <citation type="journal article" date="2015" name="G3 (Bethesda)">
        <title>Gene Model Annotations for Drosophila melanogaster: The Rule-Benders.</title>
        <authorList>
            <consortium name="FlyBase Consortium"/>
            <person name="Crosby M.A."/>
            <person name="Gramates L.S."/>
            <person name="Dos Santos G."/>
            <person name="Matthews B.B."/>
            <person name="St Pierre S.E."/>
            <person name="Zhou P."/>
            <person name="Schroeder A.J."/>
            <person name="Falls K."/>
            <person name="Emmert D.B."/>
            <person name="Russo S.M."/>
            <person name="Gelbart W.M."/>
            <person name="null"/>
        </authorList>
    </citation>
    <scope>NUCLEOTIDE SEQUENCE [LARGE SCALE GENOMIC DNA]</scope>
    <source>
        <strain evidence="5">Berkeley</strain>
    </source>
</reference>
<reference evidence="3 5" key="7">
    <citation type="journal article" date="2007" name="Science">
        <title>The Release 5.1 annotation of Drosophila melanogaster heterochromatin.</title>
        <authorList>
            <person name="Smith C.D."/>
            <person name="Shu S."/>
            <person name="Mungall C.J."/>
            <person name="Karpen G.H."/>
        </authorList>
    </citation>
    <scope>NUCLEOTIDE SEQUENCE [LARGE SCALE GENOMIC DNA]</scope>
    <source>
        <strain evidence="5">Berkeley</strain>
    </source>
</reference>
<dbReference type="UCSC" id="CG34436-RA">
    <property type="organism name" value="d. melanogaster"/>
</dbReference>